<keyword evidence="1" id="KW-0732">Signal</keyword>
<reference evidence="2" key="1">
    <citation type="submission" date="2014-05" db="EMBL/GenBank/DDBJ databases">
        <authorList>
            <person name="Chronopoulou M."/>
        </authorList>
    </citation>
    <scope>NUCLEOTIDE SEQUENCE</scope>
    <source>
        <tissue evidence="2">Whole organism</tissue>
    </source>
</reference>
<evidence type="ECO:0000256" key="1">
    <source>
        <dbReference type="SAM" id="SignalP"/>
    </source>
</evidence>
<evidence type="ECO:0000313" key="2">
    <source>
        <dbReference type="EMBL" id="CDW48882.1"/>
    </source>
</evidence>
<protein>
    <submittedName>
        <fullName evidence="2">Uncharacterized protein</fullName>
    </submittedName>
</protein>
<dbReference type="AlphaFoldDB" id="A0A0K2VFF2"/>
<name>A0A0K2VFF2_LEPSM</name>
<dbReference type="EMBL" id="HACA01031521">
    <property type="protein sequence ID" value="CDW48882.1"/>
    <property type="molecule type" value="Transcribed_RNA"/>
</dbReference>
<organism evidence="2">
    <name type="scientific">Lepeophtheirus salmonis</name>
    <name type="common">Salmon louse</name>
    <name type="synonym">Caligus salmonis</name>
    <dbReference type="NCBI Taxonomy" id="72036"/>
    <lineage>
        <taxon>Eukaryota</taxon>
        <taxon>Metazoa</taxon>
        <taxon>Ecdysozoa</taxon>
        <taxon>Arthropoda</taxon>
        <taxon>Crustacea</taxon>
        <taxon>Multicrustacea</taxon>
        <taxon>Hexanauplia</taxon>
        <taxon>Copepoda</taxon>
        <taxon>Siphonostomatoida</taxon>
        <taxon>Caligidae</taxon>
        <taxon>Lepeophtheirus</taxon>
    </lineage>
</organism>
<feature type="chain" id="PRO_5005489450" evidence="1">
    <location>
        <begin position="19"/>
        <end position="47"/>
    </location>
</feature>
<sequence length="47" mass="5366">MTPLTLIQFLSIFVPVMNLIKEVPTSGRRVAPNIFIFILSKRSISFE</sequence>
<proteinExistence type="predicted"/>
<feature type="signal peptide" evidence="1">
    <location>
        <begin position="1"/>
        <end position="18"/>
    </location>
</feature>
<accession>A0A0K2VFF2</accession>